<dbReference type="PATRIC" id="fig|279113.9.peg.2752"/>
<dbReference type="RefSeq" id="WP_061940859.1">
    <property type="nucleotide sequence ID" value="NZ_CP013234.1"/>
</dbReference>
<sequence>MKIIPAYKNNQIIIANVTIGDSFFSRARGLMFTRTLAPDSGYLLKDCNSVHTFFMHFTIGVVYLSPDFVITKIVPVMARRSLSSDRSARHTLELHPATLAALSLSVGDQLRF</sequence>
<proteinExistence type="predicted"/>
<dbReference type="Gene3D" id="2.60.120.1140">
    <property type="entry name" value="Protein of unknown function DUF192"/>
    <property type="match status" value="1"/>
</dbReference>
<dbReference type="EMBL" id="CP013234">
    <property type="protein sequence ID" value="AMP05133.1"/>
    <property type="molecule type" value="Genomic_DNA"/>
</dbReference>
<dbReference type="STRING" id="279113.CPter91_2787"/>
<dbReference type="Proteomes" id="UP000074561">
    <property type="component" value="Chromosome"/>
</dbReference>
<accession>A0A127Q533</accession>
<dbReference type="AlphaFoldDB" id="A0A127Q533"/>
<evidence type="ECO:0008006" key="3">
    <source>
        <dbReference type="Google" id="ProtNLM"/>
    </source>
</evidence>
<organism evidence="1 2">
    <name type="scientific">Collimonas pratensis</name>
    <dbReference type="NCBI Taxonomy" id="279113"/>
    <lineage>
        <taxon>Bacteria</taxon>
        <taxon>Pseudomonadati</taxon>
        <taxon>Pseudomonadota</taxon>
        <taxon>Betaproteobacteria</taxon>
        <taxon>Burkholderiales</taxon>
        <taxon>Oxalobacteraceae</taxon>
        <taxon>Collimonas</taxon>
    </lineage>
</organism>
<dbReference type="KEGG" id="cpra:CPter91_2787"/>
<dbReference type="Pfam" id="PF02643">
    <property type="entry name" value="DUF192"/>
    <property type="match status" value="1"/>
</dbReference>
<gene>
    <name evidence="1" type="ORF">CPter91_2787</name>
</gene>
<reference evidence="1 2" key="1">
    <citation type="submission" date="2015-11" db="EMBL/GenBank/DDBJ databases">
        <title>Exploring the genomic traits of fungus-feeding bacterial genus Collimonas.</title>
        <authorList>
            <person name="Song C."/>
            <person name="Schmidt R."/>
            <person name="de Jager V."/>
            <person name="Krzyzanowska D."/>
            <person name="Jongedijk E."/>
            <person name="Cankar K."/>
            <person name="Beekwilder J."/>
            <person name="van Veen A."/>
            <person name="de Boer W."/>
            <person name="van Veen J.A."/>
            <person name="Garbeva P."/>
        </authorList>
    </citation>
    <scope>NUCLEOTIDE SEQUENCE [LARGE SCALE GENOMIC DNA]</scope>
    <source>
        <strain evidence="1 2">Ter91</strain>
    </source>
</reference>
<dbReference type="InterPro" id="IPR003795">
    <property type="entry name" value="DUF192"/>
</dbReference>
<dbReference type="InterPro" id="IPR038695">
    <property type="entry name" value="Saro_0823-like_sf"/>
</dbReference>
<name>A0A127Q533_9BURK</name>
<protein>
    <recommendedName>
        <fullName evidence="3">DUF192 domain-containing protein</fullName>
    </recommendedName>
</protein>
<evidence type="ECO:0000313" key="1">
    <source>
        <dbReference type="EMBL" id="AMP05133.1"/>
    </source>
</evidence>
<evidence type="ECO:0000313" key="2">
    <source>
        <dbReference type="Proteomes" id="UP000074561"/>
    </source>
</evidence>
<dbReference type="OrthoDB" id="9813379at2"/>